<reference evidence="1" key="1">
    <citation type="journal article" date="2015" name="Nature">
        <title>Complex archaea that bridge the gap between prokaryotes and eukaryotes.</title>
        <authorList>
            <person name="Spang A."/>
            <person name="Saw J.H."/>
            <person name="Jorgensen S.L."/>
            <person name="Zaremba-Niedzwiedzka K."/>
            <person name="Martijn J."/>
            <person name="Lind A.E."/>
            <person name="van Eijk R."/>
            <person name="Schleper C."/>
            <person name="Guy L."/>
            <person name="Ettema T.J."/>
        </authorList>
    </citation>
    <scope>NUCLEOTIDE SEQUENCE</scope>
</reference>
<proteinExistence type="predicted"/>
<comment type="caution">
    <text evidence="1">The sequence shown here is derived from an EMBL/GenBank/DDBJ whole genome shotgun (WGS) entry which is preliminary data.</text>
</comment>
<name>A0A0F9FE44_9ZZZZ</name>
<protein>
    <submittedName>
        <fullName evidence="1">Uncharacterized protein</fullName>
    </submittedName>
</protein>
<accession>A0A0F9FE44</accession>
<evidence type="ECO:0000313" key="1">
    <source>
        <dbReference type="EMBL" id="KKL49382.1"/>
    </source>
</evidence>
<organism evidence="1">
    <name type="scientific">marine sediment metagenome</name>
    <dbReference type="NCBI Taxonomy" id="412755"/>
    <lineage>
        <taxon>unclassified sequences</taxon>
        <taxon>metagenomes</taxon>
        <taxon>ecological metagenomes</taxon>
    </lineage>
</organism>
<gene>
    <name evidence="1" type="ORF">LCGC14_2316100</name>
</gene>
<dbReference type="EMBL" id="LAZR01032975">
    <property type="protein sequence ID" value="KKL49382.1"/>
    <property type="molecule type" value="Genomic_DNA"/>
</dbReference>
<sequence>MSLNDEDQERNDEDWQRAASMGERLSDLAALSRHFRAHPSMPWGMFCTLAIRSGFTEGEADLIWWASAIESINRFEEDHLSKQLQRN</sequence>
<dbReference type="AlphaFoldDB" id="A0A0F9FE44"/>